<dbReference type="AlphaFoldDB" id="A0AAE1GHT7"/>
<feature type="compositionally biased region" description="Polar residues" evidence="2">
    <location>
        <begin position="108"/>
        <end position="123"/>
    </location>
</feature>
<keyword evidence="4" id="KW-1185">Reference proteome</keyword>
<evidence type="ECO:0000313" key="3">
    <source>
        <dbReference type="EMBL" id="KAK3893309.1"/>
    </source>
</evidence>
<evidence type="ECO:0000256" key="1">
    <source>
        <dbReference type="SAM" id="Coils"/>
    </source>
</evidence>
<evidence type="ECO:0000313" key="4">
    <source>
        <dbReference type="Proteomes" id="UP001286313"/>
    </source>
</evidence>
<dbReference type="Gene3D" id="1.20.5.340">
    <property type="match status" value="1"/>
</dbReference>
<name>A0AAE1GHT7_PETCI</name>
<feature type="coiled-coil region" evidence="1">
    <location>
        <begin position="40"/>
        <end position="95"/>
    </location>
</feature>
<dbReference type="EMBL" id="JAWQEG010000216">
    <property type="protein sequence ID" value="KAK3893309.1"/>
    <property type="molecule type" value="Genomic_DNA"/>
</dbReference>
<feature type="region of interest" description="Disordered" evidence="2">
    <location>
        <begin position="99"/>
        <end position="123"/>
    </location>
</feature>
<organism evidence="3 4">
    <name type="scientific">Petrolisthes cinctipes</name>
    <name type="common">Flat porcelain crab</name>
    <dbReference type="NCBI Taxonomy" id="88211"/>
    <lineage>
        <taxon>Eukaryota</taxon>
        <taxon>Metazoa</taxon>
        <taxon>Ecdysozoa</taxon>
        <taxon>Arthropoda</taxon>
        <taxon>Crustacea</taxon>
        <taxon>Multicrustacea</taxon>
        <taxon>Malacostraca</taxon>
        <taxon>Eumalacostraca</taxon>
        <taxon>Eucarida</taxon>
        <taxon>Decapoda</taxon>
        <taxon>Pleocyemata</taxon>
        <taxon>Anomura</taxon>
        <taxon>Galatheoidea</taxon>
        <taxon>Porcellanidae</taxon>
        <taxon>Petrolisthes</taxon>
    </lineage>
</organism>
<evidence type="ECO:0000256" key="2">
    <source>
        <dbReference type="SAM" id="MobiDB-lite"/>
    </source>
</evidence>
<dbReference type="Proteomes" id="UP001286313">
    <property type="component" value="Unassembled WGS sequence"/>
</dbReference>
<reference evidence="3" key="1">
    <citation type="submission" date="2023-10" db="EMBL/GenBank/DDBJ databases">
        <title>Genome assemblies of two species of porcelain crab, Petrolisthes cinctipes and Petrolisthes manimaculis (Anomura: Porcellanidae).</title>
        <authorList>
            <person name="Angst P."/>
        </authorList>
    </citation>
    <scope>NUCLEOTIDE SEQUENCE</scope>
    <source>
        <strain evidence="3">PB745_01</strain>
        <tissue evidence="3">Gill</tissue>
    </source>
</reference>
<gene>
    <name evidence="3" type="ORF">Pcinc_002865</name>
</gene>
<sequence>MHQHASAGVEELHAIGRGHSNQAKLVREQFREYFNNEATVSDLTASLEFSQNEINALKTTIKTNEAERVASRGTIDKLSQHIDSTQLKIKNMEDRINYQEDYSRRNNTRISGVEEQSSEQTWE</sequence>
<keyword evidence="1" id="KW-0175">Coiled coil</keyword>
<accession>A0AAE1GHT7</accession>
<proteinExistence type="predicted"/>
<comment type="caution">
    <text evidence="3">The sequence shown here is derived from an EMBL/GenBank/DDBJ whole genome shotgun (WGS) entry which is preliminary data.</text>
</comment>
<protein>
    <submittedName>
        <fullName evidence="3">Uncharacterized protein</fullName>
    </submittedName>
</protein>